<feature type="chain" id="PRO_5046791236" evidence="1">
    <location>
        <begin position="21"/>
        <end position="194"/>
    </location>
</feature>
<evidence type="ECO:0000313" key="3">
    <source>
        <dbReference type="Proteomes" id="UP001595526"/>
    </source>
</evidence>
<dbReference type="InterPro" id="IPR019850">
    <property type="entry name" value="GldD-like"/>
</dbReference>
<dbReference type="Proteomes" id="UP001595526">
    <property type="component" value="Unassembled WGS sequence"/>
</dbReference>
<reference evidence="3" key="1">
    <citation type="journal article" date="2019" name="Int. J. Syst. Evol. Microbiol.">
        <title>The Global Catalogue of Microorganisms (GCM) 10K type strain sequencing project: providing services to taxonomists for standard genome sequencing and annotation.</title>
        <authorList>
            <consortium name="The Broad Institute Genomics Platform"/>
            <consortium name="The Broad Institute Genome Sequencing Center for Infectious Disease"/>
            <person name="Wu L."/>
            <person name="Ma J."/>
        </authorList>
    </citation>
    <scope>NUCLEOTIDE SEQUENCE [LARGE SCALE GENOMIC DNA]</scope>
    <source>
        <strain evidence="3">KCTC 52416</strain>
    </source>
</reference>
<accession>A0ABV7JMF6</accession>
<dbReference type="EMBL" id="JBHRTA010000016">
    <property type="protein sequence ID" value="MFC3197241.1"/>
    <property type="molecule type" value="Genomic_DNA"/>
</dbReference>
<gene>
    <name evidence="2" type="primary">gldD</name>
    <name evidence="2" type="ORF">ACFOET_06425</name>
</gene>
<sequence length="194" mass="22339">MPRLLNLGSFVGLAAIIACACTPHYSPKPRGYHRIAFPEKAYYAYSSECPFTFAIPVYAEMRPDRTADSQPCWVDVVFPEFNARIHLSYMQVQGEDNFNRLVEDARTFAFNHTIRATAIDQTRIHHPDQHVYGLKYEIKGNAASGIQFFVTDSTKHYLRGALYFHEKPRLDSIQPVLDFLKADIDTLIHTLRWK</sequence>
<keyword evidence="3" id="KW-1185">Reference proteome</keyword>
<protein>
    <submittedName>
        <fullName evidence="2">Gliding motility lipoprotein GldD</fullName>
    </submittedName>
</protein>
<dbReference type="NCBIfam" id="TIGR03512">
    <property type="entry name" value="GldD_lipo"/>
    <property type="match status" value="1"/>
</dbReference>
<evidence type="ECO:0000256" key="1">
    <source>
        <dbReference type="SAM" id="SignalP"/>
    </source>
</evidence>
<proteinExistence type="predicted"/>
<organism evidence="2 3">
    <name type="scientific">Parapedobacter deserti</name>
    <dbReference type="NCBI Taxonomy" id="1912957"/>
    <lineage>
        <taxon>Bacteria</taxon>
        <taxon>Pseudomonadati</taxon>
        <taxon>Bacteroidota</taxon>
        <taxon>Sphingobacteriia</taxon>
        <taxon>Sphingobacteriales</taxon>
        <taxon>Sphingobacteriaceae</taxon>
        <taxon>Parapedobacter</taxon>
    </lineage>
</organism>
<comment type="caution">
    <text evidence="2">The sequence shown here is derived from an EMBL/GenBank/DDBJ whole genome shotgun (WGS) entry which is preliminary data.</text>
</comment>
<feature type="signal peptide" evidence="1">
    <location>
        <begin position="1"/>
        <end position="20"/>
    </location>
</feature>
<name>A0ABV7JMF6_9SPHI</name>
<dbReference type="Pfam" id="PF25593">
    <property type="entry name" value="GldD_lipo"/>
    <property type="match status" value="1"/>
</dbReference>
<keyword evidence="1" id="KW-0732">Signal</keyword>
<dbReference type="PROSITE" id="PS51257">
    <property type="entry name" value="PROKAR_LIPOPROTEIN"/>
    <property type="match status" value="1"/>
</dbReference>
<dbReference type="RefSeq" id="WP_379020739.1">
    <property type="nucleotide sequence ID" value="NZ_JBHRTA010000016.1"/>
</dbReference>
<keyword evidence="2" id="KW-0449">Lipoprotein</keyword>
<evidence type="ECO:0000313" key="2">
    <source>
        <dbReference type="EMBL" id="MFC3197241.1"/>
    </source>
</evidence>